<keyword evidence="8" id="KW-0133">Cell shape</keyword>
<keyword evidence="9" id="KW-0573">Peptidoglycan synthesis</keyword>
<protein>
    <submittedName>
        <fullName evidence="17">Penicillin-binding protein</fullName>
    </submittedName>
</protein>
<feature type="domain" description="Penicillin-binding protein transpeptidase" evidence="15">
    <location>
        <begin position="368"/>
        <end position="645"/>
    </location>
</feature>
<keyword evidence="10" id="KW-0511">Multifunctional enzyme</keyword>
<dbReference type="EMBL" id="CP076022">
    <property type="protein sequence ID" value="QWC09734.1"/>
    <property type="molecule type" value="Genomic_DNA"/>
</dbReference>
<evidence type="ECO:0000256" key="9">
    <source>
        <dbReference type="ARBA" id="ARBA00022984"/>
    </source>
</evidence>
<comment type="similarity">
    <text evidence="1">In the C-terminal section; belongs to the transpeptidase family.</text>
</comment>
<dbReference type="InterPro" id="IPR050396">
    <property type="entry name" value="Glycosyltr_51/Transpeptidase"/>
</dbReference>
<dbReference type="Pfam" id="PF00905">
    <property type="entry name" value="Transpeptidase"/>
    <property type="match status" value="1"/>
</dbReference>
<keyword evidence="6" id="KW-0808">Transferase</keyword>
<dbReference type="SUPFAM" id="SSF56601">
    <property type="entry name" value="beta-lactamase/transpeptidase-like"/>
    <property type="match status" value="1"/>
</dbReference>
<dbReference type="InterPro" id="IPR012338">
    <property type="entry name" value="Beta-lactam/transpept-like"/>
</dbReference>
<dbReference type="GO" id="GO:0008360">
    <property type="term" value="P:regulation of cell shape"/>
    <property type="evidence" value="ECO:0007669"/>
    <property type="project" value="UniProtKB-KW"/>
</dbReference>
<evidence type="ECO:0000259" key="15">
    <source>
        <dbReference type="Pfam" id="PF00905"/>
    </source>
</evidence>
<evidence type="ECO:0000256" key="6">
    <source>
        <dbReference type="ARBA" id="ARBA00022679"/>
    </source>
</evidence>
<evidence type="ECO:0000256" key="2">
    <source>
        <dbReference type="ARBA" id="ARBA00007739"/>
    </source>
</evidence>
<evidence type="ECO:0000313" key="18">
    <source>
        <dbReference type="Proteomes" id="UP000676885"/>
    </source>
</evidence>
<evidence type="ECO:0000256" key="11">
    <source>
        <dbReference type="ARBA" id="ARBA00023316"/>
    </source>
</evidence>
<dbReference type="RefSeq" id="WP_210227644.1">
    <property type="nucleotide sequence ID" value="NZ_CP076022.1"/>
</dbReference>
<dbReference type="Gene3D" id="3.40.710.10">
    <property type="entry name" value="DD-peptidase/beta-lactamase superfamily"/>
    <property type="match status" value="1"/>
</dbReference>
<keyword evidence="4" id="KW-0645">Protease</keyword>
<dbReference type="SUPFAM" id="SSF53955">
    <property type="entry name" value="Lysozyme-like"/>
    <property type="match status" value="1"/>
</dbReference>
<keyword evidence="5" id="KW-0328">Glycosyltransferase</keyword>
<name>A0A975M4P1_9MICC</name>
<evidence type="ECO:0000256" key="4">
    <source>
        <dbReference type="ARBA" id="ARBA00022670"/>
    </source>
</evidence>
<dbReference type="InterPro" id="IPR001264">
    <property type="entry name" value="Glyco_trans_51"/>
</dbReference>
<evidence type="ECO:0000256" key="14">
    <source>
        <dbReference type="SAM" id="MobiDB-lite"/>
    </source>
</evidence>
<keyword evidence="18" id="KW-1185">Reference proteome</keyword>
<sequence length="780" mass="82247">MAARKSPLFDTATTLGKIVAFFGVSALCGVLAAGLLVPAAAATGTAASGSLQFFDNLPSELQAGALAEPSKIYANDGSLIATVYEENRQPVKLDQISPTMIDAMLAIEDDRFYEHGGVDVQGLIGALVSNVSSGTKRGASTITQQYVNNVIIDTNMRNDEEVVLSGSINKTYGDKLREMKLAIAVEKQLSKEEILEGYFNIVPFSGTTFGVQAAAKFFFNVDASALNIPQAALLAGVVNGPSVYSPVNNPDNAIARRNIVIGAMLDKGRITQEEHDAAIATGLDLNVTPVPSNCTGALQAPYFCDYVMNLIAHDERFGASEDERLGLLYRGGLSINTTLDPEIQAAAQTAINETANPDTTDAEIGHSMVSMEPGTGKILSMAQNTRYTPEAGQGNSVLNFNVDQYLNGDPNKPLGGIGGFQPGSTYKPFTVAAWLDAGKKLNDTLDGSKRTYPAGHSWNASCLPGGRYGIPEAWTPINYGDTNYKTTTVIDGLANSYNTITLAEINQLDLCKFQEMAFAAGIHNGKSSGGENVPLEVNPPSSFGGGGDASPLAMATGFATFAAEGLKCEPRALESVTAVDGRTFEVPPQDCQQVMKKEVAQGVNAATQQVMTKGSGQLLQIGVPVAGKTGTNDYRSQTWFMGYTTGMVTASWLGNWVWGDERGTMTGKQIGGRTYPEIDGSLIAGPSWKNFIQRIPGQYGANAFTAPPASIMGNVAPPPKAAPAPTPRASGAADTDKDKNGGGGEEGKPEEKPEEKPEGDNHASGASFLENLLATKPETY</sequence>
<dbReference type="GO" id="GO:0030288">
    <property type="term" value="C:outer membrane-bounded periplasmic space"/>
    <property type="evidence" value="ECO:0007669"/>
    <property type="project" value="TreeGrafter"/>
</dbReference>
<evidence type="ECO:0000256" key="5">
    <source>
        <dbReference type="ARBA" id="ARBA00022676"/>
    </source>
</evidence>
<dbReference type="GO" id="GO:0071555">
    <property type="term" value="P:cell wall organization"/>
    <property type="evidence" value="ECO:0007669"/>
    <property type="project" value="UniProtKB-KW"/>
</dbReference>
<evidence type="ECO:0000256" key="12">
    <source>
        <dbReference type="ARBA" id="ARBA00034000"/>
    </source>
</evidence>
<dbReference type="Pfam" id="PF00912">
    <property type="entry name" value="Transgly"/>
    <property type="match status" value="1"/>
</dbReference>
<dbReference type="InterPro" id="IPR023346">
    <property type="entry name" value="Lysozyme-like_dom_sf"/>
</dbReference>
<comment type="similarity">
    <text evidence="2">In the N-terminal section; belongs to the glycosyltransferase 51 family.</text>
</comment>
<evidence type="ECO:0000259" key="16">
    <source>
        <dbReference type="Pfam" id="PF00912"/>
    </source>
</evidence>
<evidence type="ECO:0000256" key="10">
    <source>
        <dbReference type="ARBA" id="ARBA00023268"/>
    </source>
</evidence>
<organism evidence="17 18">
    <name type="scientific">Arthrobacter jiangjiafuii</name>
    <dbReference type="NCBI Taxonomy" id="2817475"/>
    <lineage>
        <taxon>Bacteria</taxon>
        <taxon>Bacillati</taxon>
        <taxon>Actinomycetota</taxon>
        <taxon>Actinomycetes</taxon>
        <taxon>Micrococcales</taxon>
        <taxon>Micrococcaceae</taxon>
        <taxon>Arthrobacter</taxon>
    </lineage>
</organism>
<proteinExistence type="inferred from homology"/>
<dbReference type="Proteomes" id="UP000676885">
    <property type="component" value="Chromosome"/>
</dbReference>
<dbReference type="GO" id="GO:0008658">
    <property type="term" value="F:penicillin binding"/>
    <property type="evidence" value="ECO:0007669"/>
    <property type="project" value="InterPro"/>
</dbReference>
<dbReference type="AlphaFoldDB" id="A0A975M4P1"/>
<comment type="catalytic activity">
    <reaction evidence="13">
        <text>[GlcNAc-(1-&gt;4)-Mur2Ac(oyl-L-Ala-gamma-D-Glu-L-Lys-D-Ala-D-Ala)](n)-di-trans,octa-cis-undecaprenyl diphosphate + beta-D-GlcNAc-(1-&gt;4)-Mur2Ac(oyl-L-Ala-gamma-D-Glu-L-Lys-D-Ala-D-Ala)-di-trans,octa-cis-undecaprenyl diphosphate = [GlcNAc-(1-&gt;4)-Mur2Ac(oyl-L-Ala-gamma-D-Glu-L-Lys-D-Ala-D-Ala)](n+1)-di-trans,octa-cis-undecaprenyl diphosphate + di-trans,octa-cis-undecaprenyl diphosphate + H(+)</text>
        <dbReference type="Rhea" id="RHEA:23708"/>
        <dbReference type="Rhea" id="RHEA-COMP:9602"/>
        <dbReference type="Rhea" id="RHEA-COMP:9603"/>
        <dbReference type="ChEBI" id="CHEBI:15378"/>
        <dbReference type="ChEBI" id="CHEBI:58405"/>
        <dbReference type="ChEBI" id="CHEBI:60033"/>
        <dbReference type="ChEBI" id="CHEBI:78435"/>
        <dbReference type="EC" id="2.4.99.28"/>
    </reaction>
</comment>
<dbReference type="KEGG" id="ajg:KKR91_14895"/>
<feature type="compositionally biased region" description="Basic and acidic residues" evidence="14">
    <location>
        <begin position="734"/>
        <end position="761"/>
    </location>
</feature>
<dbReference type="InterPro" id="IPR036950">
    <property type="entry name" value="PBP_transglycosylase"/>
</dbReference>
<dbReference type="GO" id="GO:0009252">
    <property type="term" value="P:peptidoglycan biosynthetic process"/>
    <property type="evidence" value="ECO:0007669"/>
    <property type="project" value="UniProtKB-KW"/>
</dbReference>
<evidence type="ECO:0000256" key="8">
    <source>
        <dbReference type="ARBA" id="ARBA00022960"/>
    </source>
</evidence>
<dbReference type="FunFam" id="1.10.3810.10:FF:000001">
    <property type="entry name" value="Penicillin-binding protein 1A"/>
    <property type="match status" value="1"/>
</dbReference>
<keyword evidence="7" id="KW-0378">Hydrolase</keyword>
<feature type="domain" description="Glycosyl transferase family 51" evidence="16">
    <location>
        <begin position="77"/>
        <end position="264"/>
    </location>
</feature>
<evidence type="ECO:0000313" key="17">
    <source>
        <dbReference type="EMBL" id="QWC09734.1"/>
    </source>
</evidence>
<dbReference type="InterPro" id="IPR001460">
    <property type="entry name" value="PCN-bd_Tpept"/>
</dbReference>
<accession>A0A975M4P1</accession>
<evidence type="ECO:0000256" key="13">
    <source>
        <dbReference type="ARBA" id="ARBA00049902"/>
    </source>
</evidence>
<feature type="compositionally biased region" description="Pro residues" evidence="14">
    <location>
        <begin position="716"/>
        <end position="726"/>
    </location>
</feature>
<dbReference type="GO" id="GO:0006508">
    <property type="term" value="P:proteolysis"/>
    <property type="evidence" value="ECO:0007669"/>
    <property type="project" value="UniProtKB-KW"/>
</dbReference>
<dbReference type="PANTHER" id="PTHR32282:SF33">
    <property type="entry name" value="PEPTIDOGLYCAN GLYCOSYLTRANSFERASE"/>
    <property type="match status" value="1"/>
</dbReference>
<dbReference type="GO" id="GO:0009002">
    <property type="term" value="F:serine-type D-Ala-D-Ala carboxypeptidase activity"/>
    <property type="evidence" value="ECO:0007669"/>
    <property type="project" value="UniProtKB-EC"/>
</dbReference>
<dbReference type="PANTHER" id="PTHR32282">
    <property type="entry name" value="BINDING PROTEIN TRANSPEPTIDASE, PUTATIVE-RELATED"/>
    <property type="match status" value="1"/>
</dbReference>
<evidence type="ECO:0000256" key="7">
    <source>
        <dbReference type="ARBA" id="ARBA00022801"/>
    </source>
</evidence>
<feature type="region of interest" description="Disordered" evidence="14">
    <location>
        <begin position="714"/>
        <end position="780"/>
    </location>
</feature>
<gene>
    <name evidence="17" type="ORF">KKR91_14895</name>
</gene>
<dbReference type="Gene3D" id="1.10.3810.10">
    <property type="entry name" value="Biosynthetic peptidoglycan transglycosylase-like"/>
    <property type="match status" value="1"/>
</dbReference>
<evidence type="ECO:0000256" key="1">
    <source>
        <dbReference type="ARBA" id="ARBA00007090"/>
    </source>
</evidence>
<dbReference type="GO" id="GO:0008955">
    <property type="term" value="F:peptidoglycan glycosyltransferase activity"/>
    <property type="evidence" value="ECO:0007669"/>
    <property type="project" value="UniProtKB-EC"/>
</dbReference>
<keyword evidence="11" id="KW-0961">Cell wall biogenesis/degradation</keyword>
<evidence type="ECO:0000256" key="3">
    <source>
        <dbReference type="ARBA" id="ARBA00022645"/>
    </source>
</evidence>
<keyword evidence="3" id="KW-0121">Carboxypeptidase</keyword>
<comment type="catalytic activity">
    <reaction evidence="12">
        <text>Preferential cleavage: (Ac)2-L-Lys-D-Ala-|-D-Ala. Also transpeptidation of peptidyl-alanyl moieties that are N-acyl substituents of D-alanine.</text>
        <dbReference type="EC" id="3.4.16.4"/>
    </reaction>
</comment>
<reference evidence="17 18" key="1">
    <citation type="submission" date="2021-05" db="EMBL/GenBank/DDBJ databases">
        <title>Novel species in genus Arthrobacter.</title>
        <authorList>
            <person name="Zhang G."/>
        </authorList>
    </citation>
    <scope>NUCLEOTIDE SEQUENCE [LARGE SCALE GENOMIC DNA]</scope>
    <source>
        <strain evidence="18">zg-ZUI227</strain>
    </source>
</reference>